<dbReference type="SUPFAM" id="SSF53822">
    <property type="entry name" value="Periplasmic binding protein-like I"/>
    <property type="match status" value="1"/>
</dbReference>
<keyword evidence="3" id="KW-1003">Cell membrane</keyword>
<feature type="transmembrane region" description="Helical" evidence="17">
    <location>
        <begin position="763"/>
        <end position="782"/>
    </location>
</feature>
<evidence type="ECO:0000313" key="21">
    <source>
        <dbReference type="Proteomes" id="UP001432322"/>
    </source>
</evidence>
<organism evidence="20 21">
    <name type="scientific">Pristionchus fissidentatus</name>
    <dbReference type="NCBI Taxonomy" id="1538716"/>
    <lineage>
        <taxon>Eukaryota</taxon>
        <taxon>Metazoa</taxon>
        <taxon>Ecdysozoa</taxon>
        <taxon>Nematoda</taxon>
        <taxon>Chromadorea</taxon>
        <taxon>Rhabditida</taxon>
        <taxon>Rhabditina</taxon>
        <taxon>Diplogasteromorpha</taxon>
        <taxon>Diplogasteroidea</taxon>
        <taxon>Neodiplogasteridae</taxon>
        <taxon>Pristionchus</taxon>
    </lineage>
</organism>
<evidence type="ECO:0000256" key="7">
    <source>
        <dbReference type="ARBA" id="ARBA00023018"/>
    </source>
</evidence>
<evidence type="ECO:0000256" key="12">
    <source>
        <dbReference type="ARBA" id="ARBA00023257"/>
    </source>
</evidence>
<dbReference type="Gene3D" id="3.40.190.10">
    <property type="entry name" value="Periplasmic binding protein-like II"/>
    <property type="match status" value="3"/>
</dbReference>
<keyword evidence="10" id="KW-0675">Receptor</keyword>
<keyword evidence="5" id="KW-0732">Signal</keyword>
<keyword evidence="4 17" id="KW-0812">Transmembrane</keyword>
<evidence type="ECO:0000256" key="15">
    <source>
        <dbReference type="ARBA" id="ARBA00034104"/>
    </source>
</evidence>
<dbReference type="InterPro" id="IPR028082">
    <property type="entry name" value="Peripla_BP_I"/>
</dbReference>
<keyword evidence="21" id="KW-1185">Reference proteome</keyword>
<keyword evidence="7" id="KW-0770">Synapse</keyword>
<proteinExistence type="inferred from homology"/>
<evidence type="ECO:0000256" key="4">
    <source>
        <dbReference type="ARBA" id="ARBA00022692"/>
    </source>
</evidence>
<keyword evidence="13" id="KW-1071">Ligand-gated ion channel</keyword>
<keyword evidence="9 17" id="KW-0472">Membrane</keyword>
<keyword evidence="14" id="KW-0407">Ion channel</keyword>
<protein>
    <submittedName>
        <fullName evidence="20">Uncharacterized protein</fullName>
    </submittedName>
</protein>
<dbReference type="FunFam" id="3.40.190.10:FF:000060">
    <property type="entry name" value="Glutamate receptor ionotropic, kainate 1"/>
    <property type="match status" value="1"/>
</dbReference>
<keyword evidence="6 17" id="KW-1133">Transmembrane helix</keyword>
<dbReference type="Pfam" id="PF01094">
    <property type="entry name" value="ANF_receptor"/>
    <property type="match status" value="1"/>
</dbReference>
<feature type="non-terminal residue" evidence="20">
    <location>
        <position position="865"/>
    </location>
</feature>
<evidence type="ECO:0000256" key="13">
    <source>
        <dbReference type="ARBA" id="ARBA00023286"/>
    </source>
</evidence>
<comment type="subcellular location">
    <subcellularLocation>
        <location evidence="15">Postsynaptic cell membrane</location>
        <topology evidence="15">Multi-pass membrane protein</topology>
    </subcellularLocation>
</comment>
<dbReference type="Pfam" id="PF10613">
    <property type="entry name" value="Lig_chan-Glu_bd"/>
    <property type="match status" value="1"/>
</dbReference>
<keyword evidence="12" id="KW-0628">Postsynaptic cell membrane</keyword>
<dbReference type="SMART" id="SM00918">
    <property type="entry name" value="Lig_chan-Glu_bd"/>
    <property type="match status" value="1"/>
</dbReference>
<dbReference type="GO" id="GO:0045211">
    <property type="term" value="C:postsynaptic membrane"/>
    <property type="evidence" value="ECO:0007669"/>
    <property type="project" value="UniProtKB-SubCell"/>
</dbReference>
<dbReference type="GO" id="GO:0015276">
    <property type="term" value="F:ligand-gated monoatomic ion channel activity"/>
    <property type="evidence" value="ECO:0007669"/>
    <property type="project" value="InterPro"/>
</dbReference>
<dbReference type="Gene3D" id="3.40.50.2300">
    <property type="match status" value="2"/>
</dbReference>
<keyword evidence="11" id="KW-0325">Glycoprotein</keyword>
<dbReference type="InterPro" id="IPR001320">
    <property type="entry name" value="Iontro_rcpt_C"/>
</dbReference>
<feature type="domain" description="Ionotropic glutamate receptor C-terminal" evidence="18">
    <location>
        <begin position="379"/>
        <end position="742"/>
    </location>
</feature>
<comment type="caution">
    <text evidence="20">The sequence shown here is derived from an EMBL/GenBank/DDBJ whole genome shotgun (WGS) entry which is preliminary data.</text>
</comment>
<evidence type="ECO:0000256" key="2">
    <source>
        <dbReference type="ARBA" id="ARBA00022448"/>
    </source>
</evidence>
<dbReference type="EMBL" id="BTSY01000001">
    <property type="protein sequence ID" value="GMT10965.1"/>
    <property type="molecule type" value="Genomic_DNA"/>
</dbReference>
<dbReference type="FunFam" id="3.40.190.10:FF:000255">
    <property type="entry name" value="GLutamate Receptor family (AMPA)"/>
    <property type="match status" value="1"/>
</dbReference>
<dbReference type="Pfam" id="PF00060">
    <property type="entry name" value="Lig_chan"/>
    <property type="match status" value="1"/>
</dbReference>
<evidence type="ECO:0000256" key="3">
    <source>
        <dbReference type="ARBA" id="ARBA00022475"/>
    </source>
</evidence>
<comment type="similarity">
    <text evidence="1">Belongs to the glutamate-gated ion channel (TC 1.A.10.1) family.</text>
</comment>
<evidence type="ECO:0000256" key="10">
    <source>
        <dbReference type="ARBA" id="ARBA00023170"/>
    </source>
</evidence>
<dbReference type="SUPFAM" id="SSF53850">
    <property type="entry name" value="Periplasmic binding protein-like II"/>
    <property type="match status" value="1"/>
</dbReference>
<feature type="domain" description="Ionotropic glutamate receptor L-glutamate and glycine-binding" evidence="19">
    <location>
        <begin position="389"/>
        <end position="455"/>
    </location>
</feature>
<dbReference type="Proteomes" id="UP001432322">
    <property type="component" value="Unassembled WGS sequence"/>
</dbReference>
<feature type="non-terminal residue" evidence="20">
    <location>
        <position position="1"/>
    </location>
</feature>
<evidence type="ECO:0000256" key="6">
    <source>
        <dbReference type="ARBA" id="ARBA00022989"/>
    </source>
</evidence>
<gene>
    <name evidence="20" type="ORF">PFISCL1PPCAC_2262</name>
</gene>
<evidence type="ECO:0000256" key="8">
    <source>
        <dbReference type="ARBA" id="ARBA00023065"/>
    </source>
</evidence>
<feature type="compositionally biased region" description="Basic and acidic residues" evidence="16">
    <location>
        <begin position="852"/>
        <end position="865"/>
    </location>
</feature>
<reference evidence="20" key="1">
    <citation type="submission" date="2023-10" db="EMBL/GenBank/DDBJ databases">
        <title>Genome assembly of Pristionchus species.</title>
        <authorList>
            <person name="Yoshida K."/>
            <person name="Sommer R.J."/>
        </authorList>
    </citation>
    <scope>NUCLEOTIDE SEQUENCE</scope>
    <source>
        <strain evidence="20">RS5133</strain>
    </source>
</reference>
<keyword evidence="2" id="KW-0813">Transport</keyword>
<dbReference type="PANTHER" id="PTHR18966">
    <property type="entry name" value="IONOTROPIC GLUTAMATE RECEPTOR"/>
    <property type="match status" value="1"/>
</dbReference>
<dbReference type="CDD" id="cd13714">
    <property type="entry name" value="PBP2_iGluR_Kainate"/>
    <property type="match status" value="1"/>
</dbReference>
<evidence type="ECO:0000256" key="9">
    <source>
        <dbReference type="ARBA" id="ARBA00023136"/>
    </source>
</evidence>
<dbReference type="AlphaFoldDB" id="A0AAV5UZI6"/>
<evidence type="ECO:0000259" key="18">
    <source>
        <dbReference type="SMART" id="SM00079"/>
    </source>
</evidence>
<dbReference type="InterPro" id="IPR019594">
    <property type="entry name" value="Glu/Gly-bd"/>
</dbReference>
<evidence type="ECO:0000256" key="16">
    <source>
        <dbReference type="SAM" id="MobiDB-lite"/>
    </source>
</evidence>
<evidence type="ECO:0000259" key="19">
    <source>
        <dbReference type="SMART" id="SM00918"/>
    </source>
</evidence>
<feature type="region of interest" description="Disordered" evidence="16">
    <location>
        <begin position="836"/>
        <end position="865"/>
    </location>
</feature>
<dbReference type="InterPro" id="IPR001828">
    <property type="entry name" value="ANF_lig-bd_rcpt"/>
</dbReference>
<evidence type="ECO:0000256" key="5">
    <source>
        <dbReference type="ARBA" id="ARBA00022729"/>
    </source>
</evidence>
<accession>A0AAV5UZI6</accession>
<evidence type="ECO:0000256" key="1">
    <source>
        <dbReference type="ARBA" id="ARBA00008685"/>
    </source>
</evidence>
<evidence type="ECO:0000256" key="11">
    <source>
        <dbReference type="ARBA" id="ARBA00023180"/>
    </source>
</evidence>
<evidence type="ECO:0000256" key="17">
    <source>
        <dbReference type="SAM" id="Phobius"/>
    </source>
</evidence>
<evidence type="ECO:0000313" key="20">
    <source>
        <dbReference type="EMBL" id="GMT10965.1"/>
    </source>
</evidence>
<keyword evidence="8" id="KW-0406">Ion transport</keyword>
<dbReference type="SMART" id="SM00079">
    <property type="entry name" value="PBPe"/>
    <property type="match status" value="1"/>
</dbReference>
<dbReference type="FunFam" id="1.10.287.70:FF:000143">
    <property type="entry name" value="Probable glutamate receptor"/>
    <property type="match status" value="1"/>
</dbReference>
<dbReference type="InterPro" id="IPR015683">
    <property type="entry name" value="Ionotropic_Glu_rcpt"/>
</dbReference>
<sequence>AVSSDLDLDAIRIFISHLKPGSLLHFYHPLPVYNSTESLCSSISSGAFTALLPFSSWNSHLILSSLSTKIGLFALSITPPRPSRLPSVTSLHPSQSVLPQPIVALLTQYFNATGNAEVAILYENPEDTEHFQYLLTYPIQAYLVKLPDRNNDDFKPALKHVSIKLGVPQIVVFLSPDRISSLLRQAASMNMCTAHYHYVLANLENCLFDSHSSFRLISSIRNLSDTCNITTFSLHSPHDSRVAEIRSILAKEGYGKMPYQGLTTELTLLWDALTMMVETVDQIGVRGEPSCDEYTDEWEHGETMVEYAEQLRLHGVSGPLLFDSRTGQRINETIRVWTTTNCGKMEQNIDWSMADRRFIVNISTASHDTQKKKTLENHTLSVTVYLEEPFVMKRNPRDGEILEGNDRYEGYCIDLLKMIASILKFDYVLYEVPDRAYGIREASGKWNGMVGELQSGEADLAVASLTISYSRTAVIDFTVPYMHLGISILFRRTERVFFPLNIPRSSLSHCMVECISCLSHHFHRYFLSLTNLERDESTGSYRSIKNQFTLRNAFWFSVSSLMQQGSELSPRAGSVRIATAAWWMFTLILISSYTANLAAFLTTRRMASPIENADDLSKQSKIKFGTLGRGSTMTFFNESRVDTYERMWKMMNSAPGLFVESSAEGIARVRSGDYAYLMESSMLEYAVERDCRLVQIGGLLDQKGYGIGLPKGSPYREPISTAILQLQEKTLLTELKEKWWKDSSVVCDRPSTTKSDETETDSIAGVFVLLLIGMLISIGIAVGERISRSCRKEQQNEQGAAMERSLWLQLRDALWERSRENESIKRTIDTLIRDNYHDGRPQSSYENSDAIAKAEAEGIETKEGT</sequence>
<evidence type="ECO:0000256" key="14">
    <source>
        <dbReference type="ARBA" id="ARBA00023303"/>
    </source>
</evidence>
<name>A0AAV5UZI6_9BILA</name>
<feature type="transmembrane region" description="Helical" evidence="17">
    <location>
        <begin position="580"/>
        <end position="601"/>
    </location>
</feature>